<dbReference type="Gene3D" id="3.30.420.10">
    <property type="entry name" value="Ribonuclease H-like superfamily/Ribonuclease H"/>
    <property type="match status" value="1"/>
</dbReference>
<gene>
    <name evidence="2" type="ORF">LEQ_1784c</name>
</gene>
<dbReference type="InterPro" id="IPR036397">
    <property type="entry name" value="RNaseH_sf"/>
</dbReference>
<dbReference type="Proteomes" id="UP000018559">
    <property type="component" value="Unassembled WGS sequence"/>
</dbReference>
<dbReference type="SUPFAM" id="SSF53098">
    <property type="entry name" value="Ribonuclease H-like"/>
    <property type="match status" value="1"/>
</dbReference>
<keyword evidence="3" id="KW-1185">Reference proteome</keyword>
<dbReference type="PROSITE" id="PS50994">
    <property type="entry name" value="INTEGRASE"/>
    <property type="match status" value="1"/>
</dbReference>
<dbReference type="PANTHER" id="PTHR10948">
    <property type="entry name" value="TRANSPOSASE"/>
    <property type="match status" value="1"/>
</dbReference>
<dbReference type="GO" id="GO:0003676">
    <property type="term" value="F:nucleic acid binding"/>
    <property type="evidence" value="ECO:0007669"/>
    <property type="project" value="InterPro"/>
</dbReference>
<dbReference type="EMBL" id="AWWH01000046">
    <property type="protein sequence ID" value="ETA74775.1"/>
    <property type="molecule type" value="Genomic_DNA"/>
</dbReference>
<dbReference type="InterPro" id="IPR012337">
    <property type="entry name" value="RNaseH-like_sf"/>
</dbReference>
<reference evidence="2 3" key="1">
    <citation type="journal article" date="2014" name="Genome Announc.">
        <title>The Genome of the Predominant Equine Lactobacillus Species, Lactobacillus equi, Is Reflective of Its Lifestyle Adaptations to an Herbivorous Host.</title>
        <authorList>
            <person name="O'Donnell M.M."/>
            <person name="Harris H.M."/>
            <person name="O'Toole P.W."/>
            <person name="Ross R.P."/>
        </authorList>
    </citation>
    <scope>NUCLEOTIDE SEQUENCE [LARGE SCALE GENOMIC DNA]</scope>
    <source>
        <strain evidence="2 3">DPC 6820</strain>
    </source>
</reference>
<feature type="domain" description="Integrase catalytic" evidence="1">
    <location>
        <begin position="1"/>
        <end position="101"/>
    </location>
</feature>
<dbReference type="GO" id="GO:0015074">
    <property type="term" value="P:DNA integration"/>
    <property type="evidence" value="ECO:0007669"/>
    <property type="project" value="InterPro"/>
</dbReference>
<dbReference type="InterPro" id="IPR051917">
    <property type="entry name" value="Transposase-Integrase"/>
</dbReference>
<sequence length="101" mass="11757">MVLTDRLSCYTMIFRIKDKSSESANKKLEELKSSMDEKAFYQTFKSLTSDNGLEFSRLQEVHSNTYYATPYTPSERGSNENVIRIIRRFIHKSTAIITFNS</sequence>
<dbReference type="InterPro" id="IPR053392">
    <property type="entry name" value="Transposase_IS30-like"/>
</dbReference>
<evidence type="ECO:0000259" key="1">
    <source>
        <dbReference type="PROSITE" id="PS50994"/>
    </source>
</evidence>
<dbReference type="RefSeq" id="WP_023859011.1">
    <property type="nucleotide sequence ID" value="NZ_AWWH01000046.1"/>
</dbReference>
<dbReference type="PANTHER" id="PTHR10948:SF23">
    <property type="entry name" value="TRANSPOSASE INSI FOR INSERTION SEQUENCE ELEMENT IS30A-RELATED"/>
    <property type="match status" value="1"/>
</dbReference>
<dbReference type="GO" id="GO:0004803">
    <property type="term" value="F:transposase activity"/>
    <property type="evidence" value="ECO:0007669"/>
    <property type="project" value="TreeGrafter"/>
</dbReference>
<protein>
    <submittedName>
        <fullName evidence="2">Transposase</fullName>
    </submittedName>
</protein>
<organism evidence="2 3">
    <name type="scientific">Ligilactobacillus equi DPC 6820</name>
    <dbReference type="NCBI Taxonomy" id="1392007"/>
    <lineage>
        <taxon>Bacteria</taxon>
        <taxon>Bacillati</taxon>
        <taxon>Bacillota</taxon>
        <taxon>Bacilli</taxon>
        <taxon>Lactobacillales</taxon>
        <taxon>Lactobacillaceae</taxon>
        <taxon>Ligilactobacillus</taxon>
    </lineage>
</organism>
<dbReference type="AlphaFoldDB" id="V7HZQ3"/>
<accession>V7HZQ3</accession>
<dbReference type="NCBIfam" id="NF033563">
    <property type="entry name" value="transpos_IS30"/>
    <property type="match status" value="1"/>
</dbReference>
<evidence type="ECO:0000313" key="2">
    <source>
        <dbReference type="EMBL" id="ETA74775.1"/>
    </source>
</evidence>
<evidence type="ECO:0000313" key="3">
    <source>
        <dbReference type="Proteomes" id="UP000018559"/>
    </source>
</evidence>
<dbReference type="PATRIC" id="fig|1392007.3.peg.408"/>
<comment type="caution">
    <text evidence="2">The sequence shown here is derived from an EMBL/GenBank/DDBJ whole genome shotgun (WGS) entry which is preliminary data.</text>
</comment>
<proteinExistence type="predicted"/>
<name>V7HZQ3_9LACO</name>
<dbReference type="GO" id="GO:0032196">
    <property type="term" value="P:transposition"/>
    <property type="evidence" value="ECO:0007669"/>
    <property type="project" value="TreeGrafter"/>
</dbReference>
<dbReference type="GO" id="GO:0005829">
    <property type="term" value="C:cytosol"/>
    <property type="evidence" value="ECO:0007669"/>
    <property type="project" value="TreeGrafter"/>
</dbReference>
<dbReference type="InterPro" id="IPR001584">
    <property type="entry name" value="Integrase_cat-core"/>
</dbReference>